<keyword evidence="7" id="KW-0820">tRNA-binding</keyword>
<feature type="compositionally biased region" description="Basic residues" evidence="9">
    <location>
        <begin position="101"/>
        <end position="116"/>
    </location>
</feature>
<feature type="region of interest" description="Disordered" evidence="9">
    <location>
        <begin position="99"/>
        <end position="119"/>
    </location>
</feature>
<organism evidence="10 11">
    <name type="scientific">Candidatus Roizmanbacteria bacterium CG10_big_fil_rev_8_21_14_0_10_39_6</name>
    <dbReference type="NCBI Taxonomy" id="1974853"/>
    <lineage>
        <taxon>Bacteria</taxon>
        <taxon>Candidatus Roizmaniibacteriota</taxon>
    </lineage>
</organism>
<reference evidence="11" key="1">
    <citation type="submission" date="2017-09" db="EMBL/GenBank/DDBJ databases">
        <title>Depth-based differentiation of microbial function through sediment-hosted aquifers and enrichment of novel symbionts in the deep terrestrial subsurface.</title>
        <authorList>
            <person name="Probst A.J."/>
            <person name="Ladd B."/>
            <person name="Jarett J.K."/>
            <person name="Geller-Mcgrath D.E."/>
            <person name="Sieber C.M.K."/>
            <person name="Emerson J.B."/>
            <person name="Anantharaman K."/>
            <person name="Thomas B.C."/>
            <person name="Malmstrom R."/>
            <person name="Stieglmeier M."/>
            <person name="Klingl A."/>
            <person name="Woyke T."/>
            <person name="Ryan C.M."/>
            <person name="Banfield J.F."/>
        </authorList>
    </citation>
    <scope>NUCLEOTIDE SEQUENCE [LARGE SCALE GENOMIC DNA]</scope>
</reference>
<name>A0A2M8KSF0_9BACT</name>
<dbReference type="InterPro" id="IPR018269">
    <property type="entry name" value="Ribosomal_uS13_CS"/>
</dbReference>
<gene>
    <name evidence="7" type="primary">rpsM</name>
    <name evidence="10" type="ORF">COU88_02880</name>
</gene>
<dbReference type="EMBL" id="PFED01000120">
    <property type="protein sequence ID" value="PJE62820.1"/>
    <property type="molecule type" value="Genomic_DNA"/>
</dbReference>
<evidence type="ECO:0000256" key="9">
    <source>
        <dbReference type="SAM" id="MobiDB-lite"/>
    </source>
</evidence>
<dbReference type="GO" id="GO:0019843">
    <property type="term" value="F:rRNA binding"/>
    <property type="evidence" value="ECO:0007669"/>
    <property type="project" value="UniProtKB-UniRule"/>
</dbReference>
<dbReference type="Gene3D" id="4.10.910.10">
    <property type="entry name" value="30s ribosomal protein s13, domain 2"/>
    <property type="match status" value="1"/>
</dbReference>
<evidence type="ECO:0000313" key="10">
    <source>
        <dbReference type="EMBL" id="PJE62820.1"/>
    </source>
</evidence>
<comment type="caution">
    <text evidence="10">The sequence shown here is derived from an EMBL/GenBank/DDBJ whole genome shotgun (WGS) entry which is preliminary data.</text>
</comment>
<accession>A0A2M8KSF0</accession>
<keyword evidence="5 7" id="KW-0687">Ribonucleoprotein</keyword>
<dbReference type="GO" id="GO:0000049">
    <property type="term" value="F:tRNA binding"/>
    <property type="evidence" value="ECO:0007669"/>
    <property type="project" value="UniProtKB-UniRule"/>
</dbReference>
<dbReference type="AlphaFoldDB" id="A0A2M8KSF0"/>
<dbReference type="GO" id="GO:0006412">
    <property type="term" value="P:translation"/>
    <property type="evidence" value="ECO:0007669"/>
    <property type="project" value="UniProtKB-UniRule"/>
</dbReference>
<dbReference type="SUPFAM" id="SSF46946">
    <property type="entry name" value="S13-like H2TH domain"/>
    <property type="match status" value="1"/>
</dbReference>
<dbReference type="PANTHER" id="PTHR10871:SF1">
    <property type="entry name" value="SMALL RIBOSOMAL SUBUNIT PROTEIN US13M"/>
    <property type="match status" value="1"/>
</dbReference>
<dbReference type="InterPro" id="IPR027437">
    <property type="entry name" value="Rbsml_uS13_C"/>
</dbReference>
<evidence type="ECO:0000256" key="5">
    <source>
        <dbReference type="ARBA" id="ARBA00023274"/>
    </source>
</evidence>
<evidence type="ECO:0000256" key="8">
    <source>
        <dbReference type="RuleBase" id="RU003830"/>
    </source>
</evidence>
<protein>
    <recommendedName>
        <fullName evidence="6 7">Small ribosomal subunit protein uS13</fullName>
    </recommendedName>
</protein>
<comment type="similarity">
    <text evidence="1 7 8">Belongs to the universal ribosomal protein uS13 family.</text>
</comment>
<keyword evidence="4 7" id="KW-0689">Ribosomal protein</keyword>
<dbReference type="InterPro" id="IPR019980">
    <property type="entry name" value="Ribosomal_uS13_bac-type"/>
</dbReference>
<dbReference type="PIRSF" id="PIRSF002134">
    <property type="entry name" value="Ribosomal_S13"/>
    <property type="match status" value="1"/>
</dbReference>
<dbReference type="InterPro" id="IPR001892">
    <property type="entry name" value="Ribosomal_uS13"/>
</dbReference>
<keyword evidence="2 7" id="KW-0699">rRNA-binding</keyword>
<dbReference type="Pfam" id="PF00416">
    <property type="entry name" value="Ribosomal_S13"/>
    <property type="match status" value="1"/>
</dbReference>
<proteinExistence type="inferred from homology"/>
<dbReference type="GO" id="GO:0015935">
    <property type="term" value="C:small ribosomal subunit"/>
    <property type="evidence" value="ECO:0007669"/>
    <property type="project" value="TreeGrafter"/>
</dbReference>
<evidence type="ECO:0000256" key="7">
    <source>
        <dbReference type="HAMAP-Rule" id="MF_01315"/>
    </source>
</evidence>
<evidence type="ECO:0000256" key="4">
    <source>
        <dbReference type="ARBA" id="ARBA00022980"/>
    </source>
</evidence>
<keyword evidence="3 7" id="KW-0694">RNA-binding</keyword>
<dbReference type="InterPro" id="IPR010979">
    <property type="entry name" value="Ribosomal_uS13-like_H2TH"/>
</dbReference>
<evidence type="ECO:0000256" key="3">
    <source>
        <dbReference type="ARBA" id="ARBA00022884"/>
    </source>
</evidence>
<evidence type="ECO:0000256" key="6">
    <source>
        <dbReference type="ARBA" id="ARBA00035166"/>
    </source>
</evidence>
<dbReference type="Gene3D" id="1.10.8.50">
    <property type="match status" value="1"/>
</dbReference>
<dbReference type="HAMAP" id="MF_01315">
    <property type="entry name" value="Ribosomal_uS13"/>
    <property type="match status" value="1"/>
</dbReference>
<dbReference type="NCBIfam" id="TIGR03631">
    <property type="entry name" value="uS13_bact"/>
    <property type="match status" value="1"/>
</dbReference>
<comment type="function">
    <text evidence="7">Located at the top of the head of the 30S subunit, it contacts several helices of the 16S rRNA. In the 70S ribosome it contacts the 23S rRNA (bridge B1a) and protein L5 of the 50S subunit (bridge B1b), connecting the 2 subunits; these bridges are implicated in subunit movement. Contacts the tRNAs in the A and P-sites.</text>
</comment>
<dbReference type="PROSITE" id="PS00646">
    <property type="entry name" value="RIBOSOMAL_S13_1"/>
    <property type="match status" value="1"/>
</dbReference>
<sequence length="136" mass="15405">MIRISGVNIQNNLPITFALTRVHGIGMASAKKILKGVGFDKAIRSHELTDEQIRTLQVFIDQNFKVEGVLKSEVSDNIKRICEIHTYRGWRHIRGLPVRGQRTRSNARTRKGKKRTVGALSKEAWAKVDQVQNSSK</sequence>
<dbReference type="FunFam" id="1.10.8.50:FF:000001">
    <property type="entry name" value="30S ribosomal protein S13"/>
    <property type="match status" value="1"/>
</dbReference>
<evidence type="ECO:0000256" key="1">
    <source>
        <dbReference type="ARBA" id="ARBA00008080"/>
    </source>
</evidence>
<dbReference type="PANTHER" id="PTHR10871">
    <property type="entry name" value="30S RIBOSOMAL PROTEIN S13/40S RIBOSOMAL PROTEIN S18"/>
    <property type="match status" value="1"/>
</dbReference>
<dbReference type="GO" id="GO:0005829">
    <property type="term" value="C:cytosol"/>
    <property type="evidence" value="ECO:0007669"/>
    <property type="project" value="TreeGrafter"/>
</dbReference>
<dbReference type="Proteomes" id="UP000229554">
    <property type="component" value="Unassembled WGS sequence"/>
</dbReference>
<dbReference type="GO" id="GO:0003735">
    <property type="term" value="F:structural constituent of ribosome"/>
    <property type="evidence" value="ECO:0007669"/>
    <property type="project" value="InterPro"/>
</dbReference>
<evidence type="ECO:0000313" key="11">
    <source>
        <dbReference type="Proteomes" id="UP000229554"/>
    </source>
</evidence>
<comment type="subunit">
    <text evidence="7">Part of the 30S ribosomal subunit. Forms a loose heterodimer with protein S19. Forms two bridges to the 50S subunit in the 70S ribosome.</text>
</comment>
<dbReference type="PROSITE" id="PS50159">
    <property type="entry name" value="RIBOSOMAL_S13_2"/>
    <property type="match status" value="1"/>
</dbReference>
<evidence type="ECO:0000256" key="2">
    <source>
        <dbReference type="ARBA" id="ARBA00022730"/>
    </source>
</evidence>